<protein>
    <submittedName>
        <fullName evidence="1">Uncharacterized protein</fullName>
    </submittedName>
</protein>
<accession>V7C3F5</accession>
<proteinExistence type="predicted"/>
<dbReference type="EMBL" id="CM002291">
    <property type="protein sequence ID" value="ESW23913.1"/>
    <property type="molecule type" value="Genomic_DNA"/>
</dbReference>
<dbReference type="AlphaFoldDB" id="V7C3F5"/>
<gene>
    <name evidence="1" type="ORF">PHAVU_004G086900g</name>
</gene>
<dbReference type="Gramene" id="ESW23913">
    <property type="protein sequence ID" value="ESW23913"/>
    <property type="gene ID" value="PHAVU_004G086900g"/>
</dbReference>
<organism evidence="1 2">
    <name type="scientific">Phaseolus vulgaris</name>
    <name type="common">Kidney bean</name>
    <name type="synonym">French bean</name>
    <dbReference type="NCBI Taxonomy" id="3885"/>
    <lineage>
        <taxon>Eukaryota</taxon>
        <taxon>Viridiplantae</taxon>
        <taxon>Streptophyta</taxon>
        <taxon>Embryophyta</taxon>
        <taxon>Tracheophyta</taxon>
        <taxon>Spermatophyta</taxon>
        <taxon>Magnoliopsida</taxon>
        <taxon>eudicotyledons</taxon>
        <taxon>Gunneridae</taxon>
        <taxon>Pentapetalae</taxon>
        <taxon>rosids</taxon>
        <taxon>fabids</taxon>
        <taxon>Fabales</taxon>
        <taxon>Fabaceae</taxon>
        <taxon>Papilionoideae</taxon>
        <taxon>50 kb inversion clade</taxon>
        <taxon>NPAAA clade</taxon>
        <taxon>indigoferoid/millettioid clade</taxon>
        <taxon>Phaseoleae</taxon>
        <taxon>Phaseolus</taxon>
    </lineage>
</organism>
<sequence length="66" mass="7784">MEMKFNYLPKKVIKSATKQEYKELAAWYLNSEKAKGDCMENFDPTLPQDHKKSLLGSIYEPEWDIL</sequence>
<evidence type="ECO:0000313" key="1">
    <source>
        <dbReference type="EMBL" id="ESW23913.1"/>
    </source>
</evidence>
<reference evidence="2" key="1">
    <citation type="journal article" date="2014" name="Nat. Genet.">
        <title>A reference genome for common bean and genome-wide analysis of dual domestications.</title>
        <authorList>
            <person name="Schmutz J."/>
            <person name="McClean P.E."/>
            <person name="Mamidi S."/>
            <person name="Wu G.A."/>
            <person name="Cannon S.B."/>
            <person name="Grimwood J."/>
            <person name="Jenkins J."/>
            <person name="Shu S."/>
            <person name="Song Q."/>
            <person name="Chavarro C."/>
            <person name="Torres-Torres M."/>
            <person name="Geffroy V."/>
            <person name="Moghaddam S.M."/>
            <person name="Gao D."/>
            <person name="Abernathy B."/>
            <person name="Barry K."/>
            <person name="Blair M."/>
            <person name="Brick M.A."/>
            <person name="Chovatia M."/>
            <person name="Gepts P."/>
            <person name="Goodstein D.M."/>
            <person name="Gonzales M."/>
            <person name="Hellsten U."/>
            <person name="Hyten D.L."/>
            <person name="Jia G."/>
            <person name="Kelly J.D."/>
            <person name="Kudrna D."/>
            <person name="Lee R."/>
            <person name="Richard M.M."/>
            <person name="Miklas P.N."/>
            <person name="Osorno J.M."/>
            <person name="Rodrigues J."/>
            <person name="Thareau V."/>
            <person name="Urrea C.A."/>
            <person name="Wang M."/>
            <person name="Yu Y."/>
            <person name="Zhang M."/>
            <person name="Wing R.A."/>
            <person name="Cregan P.B."/>
            <person name="Rokhsar D.S."/>
            <person name="Jackson S.A."/>
        </authorList>
    </citation>
    <scope>NUCLEOTIDE SEQUENCE [LARGE SCALE GENOMIC DNA]</scope>
    <source>
        <strain evidence="2">cv. G19833</strain>
    </source>
</reference>
<name>V7C3F5_PHAVU</name>
<evidence type="ECO:0000313" key="2">
    <source>
        <dbReference type="Proteomes" id="UP000000226"/>
    </source>
</evidence>
<keyword evidence="2" id="KW-1185">Reference proteome</keyword>
<dbReference type="Proteomes" id="UP000000226">
    <property type="component" value="Chromosome 4"/>
</dbReference>
<dbReference type="OrthoDB" id="778244at2759"/>